<dbReference type="AlphaFoldDB" id="A0A4P2QLK5"/>
<keyword evidence="1" id="KW-0472">Membrane</keyword>
<sequence>MKQNALALLAGALFAVGLGVSGMTQPSRVVGFLDVAGGWDPSLAFVMAGAISVHLLAYRALRRQQRAASEGAPRFPLFADRLSLPTRTGVDARLLGGAALFGVGWGLAGYCPGPALVSLASGSGAVLAFVLAMAAGMAIAHVAAAPRSAPADAGTAGTTGRTTRDP</sequence>
<feature type="transmembrane region" description="Helical" evidence="1">
    <location>
        <begin position="42"/>
        <end position="61"/>
    </location>
</feature>
<proteinExistence type="predicted"/>
<accession>A0A4P2QLK5</accession>
<evidence type="ECO:0000256" key="1">
    <source>
        <dbReference type="SAM" id="Phobius"/>
    </source>
</evidence>
<name>A0A4P2QLK5_SORCE</name>
<keyword evidence="1" id="KW-1133">Transmembrane helix</keyword>
<feature type="transmembrane region" description="Helical" evidence="1">
    <location>
        <begin position="90"/>
        <end position="110"/>
    </location>
</feature>
<dbReference type="RefSeq" id="WP_129574632.1">
    <property type="nucleotide sequence ID" value="NZ_CP012672.1"/>
</dbReference>
<feature type="transmembrane region" description="Helical" evidence="1">
    <location>
        <begin position="116"/>
        <end position="140"/>
    </location>
</feature>
<dbReference type="Proteomes" id="UP000295497">
    <property type="component" value="Chromosome"/>
</dbReference>
<organism evidence="2 3">
    <name type="scientific">Sorangium cellulosum</name>
    <name type="common">Polyangium cellulosum</name>
    <dbReference type="NCBI Taxonomy" id="56"/>
    <lineage>
        <taxon>Bacteria</taxon>
        <taxon>Pseudomonadati</taxon>
        <taxon>Myxococcota</taxon>
        <taxon>Polyangia</taxon>
        <taxon>Polyangiales</taxon>
        <taxon>Polyangiaceae</taxon>
        <taxon>Sorangium</taxon>
    </lineage>
</organism>
<dbReference type="InterPro" id="IPR046513">
    <property type="entry name" value="DUF6691"/>
</dbReference>
<protein>
    <submittedName>
        <fullName evidence="2">Membrane protein</fullName>
    </submittedName>
</protein>
<reference evidence="2 3" key="1">
    <citation type="submission" date="2015-09" db="EMBL/GenBank/DDBJ databases">
        <title>Sorangium comparison.</title>
        <authorList>
            <person name="Zaburannyi N."/>
            <person name="Bunk B."/>
            <person name="Overmann J."/>
            <person name="Mueller R."/>
        </authorList>
    </citation>
    <scope>NUCLEOTIDE SEQUENCE [LARGE SCALE GENOMIC DNA]</scope>
    <source>
        <strain evidence="2 3">So ce836</strain>
    </source>
</reference>
<dbReference type="EMBL" id="CP012672">
    <property type="protein sequence ID" value="AUX30708.1"/>
    <property type="molecule type" value="Genomic_DNA"/>
</dbReference>
<evidence type="ECO:0000313" key="3">
    <source>
        <dbReference type="Proteomes" id="UP000295497"/>
    </source>
</evidence>
<evidence type="ECO:0000313" key="2">
    <source>
        <dbReference type="EMBL" id="AUX30708.1"/>
    </source>
</evidence>
<dbReference type="Pfam" id="PF20398">
    <property type="entry name" value="DUF6691"/>
    <property type="match status" value="1"/>
</dbReference>
<gene>
    <name evidence="2" type="primary">spr</name>
    <name evidence="2" type="ORF">SOCE836_028190</name>
</gene>
<keyword evidence="1" id="KW-0812">Transmembrane</keyword>